<proteinExistence type="predicted"/>
<gene>
    <name evidence="1" type="ORF">BSZ36_16795</name>
</gene>
<dbReference type="EMBL" id="MQWB01000001">
    <property type="protein sequence ID" value="OZC04486.1"/>
    <property type="molecule type" value="Genomic_DNA"/>
</dbReference>
<reference evidence="1 2" key="1">
    <citation type="submission" date="2016-11" db="EMBL/GenBank/DDBJ databases">
        <title>Study of marine rhodopsin-containing bacteria.</title>
        <authorList>
            <person name="Yoshizawa S."/>
            <person name="Kumagai Y."/>
            <person name="Kogure K."/>
        </authorList>
    </citation>
    <scope>NUCLEOTIDE SEQUENCE [LARGE SCALE GENOMIC DNA]</scope>
    <source>
        <strain evidence="1 2">SG-29</strain>
    </source>
</reference>
<dbReference type="Proteomes" id="UP000216446">
    <property type="component" value="Unassembled WGS sequence"/>
</dbReference>
<dbReference type="InParanoid" id="A0A259U3B7"/>
<evidence type="ECO:0000313" key="2">
    <source>
        <dbReference type="Proteomes" id="UP000216446"/>
    </source>
</evidence>
<organism evidence="1 2">
    <name type="scientific">Rubricoccus marinus</name>
    <dbReference type="NCBI Taxonomy" id="716817"/>
    <lineage>
        <taxon>Bacteria</taxon>
        <taxon>Pseudomonadati</taxon>
        <taxon>Rhodothermota</taxon>
        <taxon>Rhodothermia</taxon>
        <taxon>Rhodothermales</taxon>
        <taxon>Rubricoccaceae</taxon>
        <taxon>Rubricoccus</taxon>
    </lineage>
</organism>
<protein>
    <submittedName>
        <fullName evidence="1">Uncharacterized protein</fullName>
    </submittedName>
</protein>
<accession>A0A259U3B7</accession>
<dbReference type="RefSeq" id="WP_094551011.1">
    <property type="nucleotide sequence ID" value="NZ_MQWB01000001.1"/>
</dbReference>
<dbReference type="AlphaFoldDB" id="A0A259U3B7"/>
<name>A0A259U3B7_9BACT</name>
<sequence length="76" mass="8085">MPTSVSEDYRSRARLLLIAAIVTDLAAVVVLMLPVFRDGDIMAVLPIALPLFMLSGALLVAHIGMAKKAKAAEHEA</sequence>
<comment type="caution">
    <text evidence="1">The sequence shown here is derived from an EMBL/GenBank/DDBJ whole genome shotgun (WGS) entry which is preliminary data.</text>
</comment>
<evidence type="ECO:0000313" key="1">
    <source>
        <dbReference type="EMBL" id="OZC04486.1"/>
    </source>
</evidence>
<keyword evidence="2" id="KW-1185">Reference proteome</keyword>